<name>A0A381NKY2_9ZZZZ</name>
<organism evidence="2">
    <name type="scientific">marine metagenome</name>
    <dbReference type="NCBI Taxonomy" id="408172"/>
    <lineage>
        <taxon>unclassified sequences</taxon>
        <taxon>metagenomes</taxon>
        <taxon>ecological metagenomes</taxon>
    </lineage>
</organism>
<accession>A0A381NKY2</accession>
<feature type="region of interest" description="Disordered" evidence="1">
    <location>
        <begin position="1"/>
        <end position="20"/>
    </location>
</feature>
<dbReference type="AlphaFoldDB" id="A0A381NKY2"/>
<evidence type="ECO:0000256" key="1">
    <source>
        <dbReference type="SAM" id="MobiDB-lite"/>
    </source>
</evidence>
<feature type="compositionally biased region" description="Basic and acidic residues" evidence="1">
    <location>
        <begin position="7"/>
        <end position="18"/>
    </location>
</feature>
<evidence type="ECO:0000313" key="2">
    <source>
        <dbReference type="EMBL" id="SUZ55019.1"/>
    </source>
</evidence>
<reference evidence="2" key="1">
    <citation type="submission" date="2018-05" db="EMBL/GenBank/DDBJ databases">
        <authorList>
            <person name="Lanie J.A."/>
            <person name="Ng W.-L."/>
            <person name="Kazmierczak K.M."/>
            <person name="Andrzejewski T.M."/>
            <person name="Davidsen T.M."/>
            <person name="Wayne K.J."/>
            <person name="Tettelin H."/>
            <person name="Glass J.I."/>
            <person name="Rusch D."/>
            <person name="Podicherti R."/>
            <person name="Tsui H.-C.T."/>
            <person name="Winkler M.E."/>
        </authorList>
    </citation>
    <scope>NUCLEOTIDE SEQUENCE</scope>
</reference>
<gene>
    <name evidence="2" type="ORF">METZ01_LOCUS7873</name>
</gene>
<feature type="region of interest" description="Disordered" evidence="1">
    <location>
        <begin position="26"/>
        <end position="48"/>
    </location>
</feature>
<sequence>MLGAATPKHETELSRLEEEGPATLEVAQEEDAPPQARTSPQQVALKAP</sequence>
<protein>
    <submittedName>
        <fullName evidence="2">Uncharacterized protein</fullName>
    </submittedName>
</protein>
<proteinExistence type="predicted"/>
<dbReference type="EMBL" id="UINC01000422">
    <property type="protein sequence ID" value="SUZ55019.1"/>
    <property type="molecule type" value="Genomic_DNA"/>
</dbReference>